<evidence type="ECO:0000256" key="2">
    <source>
        <dbReference type="SAM" id="Phobius"/>
    </source>
</evidence>
<reference evidence="3 4" key="1">
    <citation type="journal article" date="2013" name="PLoS Genet.">
        <title>Genomic mechanisms accounting for the adaptation to parasitism in nematode-trapping fungi.</title>
        <authorList>
            <person name="Meerupati T."/>
            <person name="Andersson K.M."/>
            <person name="Friman E."/>
            <person name="Kumar D."/>
            <person name="Tunlid A."/>
            <person name="Ahren D."/>
        </authorList>
    </citation>
    <scope>NUCLEOTIDE SEQUENCE [LARGE SCALE GENOMIC DNA]</scope>
    <source>
        <strain evidence="3 4">CBS 200.50</strain>
    </source>
</reference>
<accession>S8BPF7</accession>
<keyword evidence="4" id="KW-1185">Reference proteome</keyword>
<feature type="region of interest" description="Disordered" evidence="1">
    <location>
        <begin position="265"/>
        <end position="298"/>
    </location>
</feature>
<dbReference type="Proteomes" id="UP000015100">
    <property type="component" value="Unassembled WGS sequence"/>
</dbReference>
<organism evidence="3 4">
    <name type="scientific">Dactylellina haptotyla (strain CBS 200.50)</name>
    <name type="common">Nematode-trapping fungus</name>
    <name type="synonym">Monacrosporium haptotylum</name>
    <dbReference type="NCBI Taxonomy" id="1284197"/>
    <lineage>
        <taxon>Eukaryota</taxon>
        <taxon>Fungi</taxon>
        <taxon>Dikarya</taxon>
        <taxon>Ascomycota</taxon>
        <taxon>Pezizomycotina</taxon>
        <taxon>Orbiliomycetes</taxon>
        <taxon>Orbiliales</taxon>
        <taxon>Orbiliaceae</taxon>
        <taxon>Dactylellina</taxon>
    </lineage>
</organism>
<evidence type="ECO:0000313" key="4">
    <source>
        <dbReference type="Proteomes" id="UP000015100"/>
    </source>
</evidence>
<dbReference type="EMBL" id="AQGS01000757">
    <property type="protein sequence ID" value="EPS37107.1"/>
    <property type="molecule type" value="Genomic_DNA"/>
</dbReference>
<protein>
    <submittedName>
        <fullName evidence="3">Uncharacterized protein</fullName>
    </submittedName>
</protein>
<dbReference type="OrthoDB" id="5429888at2759"/>
<comment type="caution">
    <text evidence="3">The sequence shown here is derived from an EMBL/GenBank/DDBJ whole genome shotgun (WGS) entry which is preliminary data.</text>
</comment>
<keyword evidence="2" id="KW-0472">Membrane</keyword>
<keyword evidence="2" id="KW-1133">Transmembrane helix</keyword>
<reference evidence="4" key="2">
    <citation type="submission" date="2013-04" db="EMBL/GenBank/DDBJ databases">
        <title>Genomic mechanisms accounting for the adaptation to parasitism in nematode-trapping fungi.</title>
        <authorList>
            <person name="Ahren D.G."/>
        </authorList>
    </citation>
    <scope>NUCLEOTIDE SEQUENCE [LARGE SCALE GENOMIC DNA]</scope>
    <source>
        <strain evidence="4">CBS 200.50</strain>
    </source>
</reference>
<dbReference type="AlphaFoldDB" id="S8BPF7"/>
<gene>
    <name evidence="3" type="ORF">H072_9265</name>
</gene>
<feature type="compositionally biased region" description="Low complexity" evidence="1">
    <location>
        <begin position="265"/>
        <end position="296"/>
    </location>
</feature>
<evidence type="ECO:0000256" key="1">
    <source>
        <dbReference type="SAM" id="MobiDB-lite"/>
    </source>
</evidence>
<keyword evidence="2" id="KW-0812">Transmembrane</keyword>
<proteinExistence type="predicted"/>
<feature type="region of interest" description="Disordered" evidence="1">
    <location>
        <begin position="1"/>
        <end position="33"/>
    </location>
</feature>
<evidence type="ECO:0000313" key="3">
    <source>
        <dbReference type="EMBL" id="EPS37107.1"/>
    </source>
</evidence>
<dbReference type="HOGENOM" id="CLU_622598_0_0_1"/>
<name>S8BPF7_DACHA</name>
<dbReference type="OMA" id="PNGFHVY"/>
<sequence length="440" mass="45378">MKVGAELVEAQPAGGQRPSQTEGMALTESSSTNAASNENAIAISAANMSQPISIAAIRQGEPPVEISPSILIEVASTTTQLAVTVATVGVTATQTIQVGDEAEDAEIDVAASTAVGSNEPIPVDLNTTNFSEFANPSTSDSPIVAILGGNDATPFNLSDSNSPIIAILRAGDTDDHGGQPGGVIPLIGNSSAPITIGRRLGKRQTVTENMPNSDSITFQTHAGEGFVQPQIVPVFQQVVDTTTTDTTTTSSSTTTTDISTILTSGTSTTTTTSWTSETGTTTSTTTTWTSPSTTPTPGIAIETTWSTVSTTTCVPAESHSAPPVPASCTDTATLCTITVAYVISMDPTSTSYWSVPIDTAAAAGVTATQTIYSDDPNGFHVYMTTLDNTDGYATATYYFTTPQPTGVAAQVNIAKRNAPQDVLLYIGLLAFWSFVLLVIG</sequence>
<feature type="transmembrane region" description="Helical" evidence="2">
    <location>
        <begin position="422"/>
        <end position="439"/>
    </location>
</feature>